<feature type="coiled-coil region" evidence="1">
    <location>
        <begin position="75"/>
        <end position="120"/>
    </location>
</feature>
<comment type="caution">
    <text evidence="3">The sequence shown here is derived from an EMBL/GenBank/DDBJ whole genome shotgun (WGS) entry which is preliminary data.</text>
</comment>
<feature type="region of interest" description="Disordered" evidence="2">
    <location>
        <begin position="1"/>
        <end position="46"/>
    </location>
</feature>
<keyword evidence="4" id="KW-1185">Reference proteome</keyword>
<feature type="compositionally biased region" description="Basic and acidic residues" evidence="2">
    <location>
        <begin position="24"/>
        <end position="33"/>
    </location>
</feature>
<evidence type="ECO:0000256" key="2">
    <source>
        <dbReference type="SAM" id="MobiDB-lite"/>
    </source>
</evidence>
<feature type="compositionally biased region" description="Polar residues" evidence="2">
    <location>
        <begin position="1"/>
        <end position="16"/>
    </location>
</feature>
<reference evidence="3" key="1">
    <citation type="submission" date="2021-03" db="EMBL/GenBank/DDBJ databases">
        <title>Draft genome sequence of rust myrtle Austropuccinia psidii MF-1, a brazilian biotype.</title>
        <authorList>
            <person name="Quecine M.C."/>
            <person name="Pachon D.M.R."/>
            <person name="Bonatelli M.L."/>
            <person name="Correr F.H."/>
            <person name="Franceschini L.M."/>
            <person name="Leite T.F."/>
            <person name="Margarido G.R.A."/>
            <person name="Almeida C.A."/>
            <person name="Ferrarezi J.A."/>
            <person name="Labate C.A."/>
        </authorList>
    </citation>
    <scope>NUCLEOTIDE SEQUENCE</scope>
    <source>
        <strain evidence="3">MF-1</strain>
    </source>
</reference>
<dbReference type="AlphaFoldDB" id="A0A9Q3KH10"/>
<keyword evidence="1" id="KW-0175">Coiled coil</keyword>
<evidence type="ECO:0000256" key="1">
    <source>
        <dbReference type="SAM" id="Coils"/>
    </source>
</evidence>
<dbReference type="EMBL" id="AVOT02104188">
    <property type="protein sequence ID" value="MBW0579055.1"/>
    <property type="molecule type" value="Genomic_DNA"/>
</dbReference>
<name>A0A9Q3KH10_9BASI</name>
<evidence type="ECO:0000313" key="3">
    <source>
        <dbReference type="EMBL" id="MBW0579055.1"/>
    </source>
</evidence>
<accession>A0A9Q3KH10</accession>
<organism evidence="3 4">
    <name type="scientific">Austropuccinia psidii MF-1</name>
    <dbReference type="NCBI Taxonomy" id="1389203"/>
    <lineage>
        <taxon>Eukaryota</taxon>
        <taxon>Fungi</taxon>
        <taxon>Dikarya</taxon>
        <taxon>Basidiomycota</taxon>
        <taxon>Pucciniomycotina</taxon>
        <taxon>Pucciniomycetes</taxon>
        <taxon>Pucciniales</taxon>
        <taxon>Sphaerophragmiaceae</taxon>
        <taxon>Austropuccinia</taxon>
    </lineage>
</organism>
<protein>
    <submittedName>
        <fullName evidence="3">Uncharacterized protein</fullName>
    </submittedName>
</protein>
<proteinExistence type="predicted"/>
<sequence length="212" mass="24433">MTPTRSGCNYSIQSEGSGPGHSSHKSERQECQPRGEAQMENDRTSTSFQRLASTFDTLIESPEAEITAVAVIKIFSFIIRQLKELRRQVQNLESSTGHHADLFQEQLEKSDKERHELKEDIQSSIHNISLKNDLPRQYTPILHRNVLNLNNDLHTTISSNAEMETACNFKDSPRLEEWPTFGGEGEYKHMEFMKTIHIVIFLWKILTYQINT</sequence>
<dbReference type="Proteomes" id="UP000765509">
    <property type="component" value="Unassembled WGS sequence"/>
</dbReference>
<evidence type="ECO:0000313" key="4">
    <source>
        <dbReference type="Proteomes" id="UP000765509"/>
    </source>
</evidence>
<gene>
    <name evidence="3" type="ORF">O181_118770</name>
</gene>